<feature type="binding site" evidence="8">
    <location>
        <position position="317"/>
    </location>
    <ligand>
        <name>Zn(2+)</name>
        <dbReference type="ChEBI" id="CHEBI:29105"/>
        <label>1</label>
    </ligand>
</feature>
<dbReference type="SMART" id="SM01408">
    <property type="entry name" value="ING"/>
    <property type="match status" value="1"/>
</dbReference>
<dbReference type="InterPro" id="IPR013083">
    <property type="entry name" value="Znf_RING/FYVE/PHD"/>
</dbReference>
<evidence type="ECO:0000256" key="8">
    <source>
        <dbReference type="PIRSR" id="PIRSR628651-51"/>
    </source>
</evidence>
<dbReference type="InterPro" id="IPR028651">
    <property type="entry name" value="ING_fam"/>
</dbReference>
<feature type="compositionally biased region" description="Low complexity" evidence="11">
    <location>
        <begin position="119"/>
        <end position="130"/>
    </location>
</feature>
<comment type="domain">
    <text evidence="10">The PHD-type zinc finger mediates the binding to H3K4me3.</text>
</comment>
<feature type="compositionally biased region" description="Gly residues" evidence="11">
    <location>
        <begin position="263"/>
        <end position="275"/>
    </location>
</feature>
<evidence type="ECO:0000256" key="7">
    <source>
        <dbReference type="ARBA" id="ARBA00023242"/>
    </source>
</evidence>
<feature type="region of interest" description="Disordered" evidence="11">
    <location>
        <begin position="119"/>
        <end position="142"/>
    </location>
</feature>
<evidence type="ECO:0000256" key="6">
    <source>
        <dbReference type="ARBA" id="ARBA00022853"/>
    </source>
</evidence>
<comment type="subcellular location">
    <subcellularLocation>
        <location evidence="1 10">Nucleus</location>
    </subcellularLocation>
</comment>
<dbReference type="InParanoid" id="A0A1Y2E6Y3"/>
<feature type="binding site" evidence="8">
    <location>
        <position position="328"/>
    </location>
    <ligand>
        <name>Zn(2+)</name>
        <dbReference type="ChEBI" id="CHEBI:29105"/>
        <label>2</label>
    </ligand>
</feature>
<dbReference type="InterPro" id="IPR019787">
    <property type="entry name" value="Znf_PHD-finger"/>
</dbReference>
<dbReference type="AlphaFoldDB" id="A0A1Y2E6Y3"/>
<accession>A0A1Y2E6Y3</accession>
<evidence type="ECO:0000313" key="14">
    <source>
        <dbReference type="Proteomes" id="UP000193467"/>
    </source>
</evidence>
<keyword evidence="7 10" id="KW-0539">Nucleus</keyword>
<keyword evidence="3 8" id="KW-0479">Metal-binding</keyword>
<keyword evidence="14" id="KW-1185">Reference proteome</keyword>
<feature type="compositionally biased region" description="Low complexity" evidence="11">
    <location>
        <begin position="217"/>
        <end position="227"/>
    </location>
</feature>
<protein>
    <recommendedName>
        <fullName evidence="10">Chromatin modification-related protein</fullName>
    </recommendedName>
</protein>
<comment type="similarity">
    <text evidence="2 10">Belongs to the ING family.</text>
</comment>
<keyword evidence="5 8" id="KW-0862">Zinc</keyword>
<evidence type="ECO:0000256" key="9">
    <source>
        <dbReference type="PROSITE-ProRule" id="PRU00146"/>
    </source>
</evidence>
<dbReference type="Gene3D" id="3.30.40.10">
    <property type="entry name" value="Zinc/RING finger domain, C3HC4 (zinc finger)"/>
    <property type="match status" value="1"/>
</dbReference>
<dbReference type="GO" id="GO:0005634">
    <property type="term" value="C:nucleus"/>
    <property type="evidence" value="ECO:0007669"/>
    <property type="project" value="UniProtKB-SubCell"/>
</dbReference>
<evidence type="ECO:0000313" key="13">
    <source>
        <dbReference type="EMBL" id="ORY66625.1"/>
    </source>
</evidence>
<evidence type="ECO:0000256" key="3">
    <source>
        <dbReference type="ARBA" id="ARBA00022723"/>
    </source>
</evidence>
<feature type="compositionally biased region" description="Basic residues" evidence="11">
    <location>
        <begin position="1"/>
        <end position="11"/>
    </location>
</feature>
<dbReference type="Proteomes" id="UP000193467">
    <property type="component" value="Unassembled WGS sequence"/>
</dbReference>
<dbReference type="Pfam" id="PF12998">
    <property type="entry name" value="ING"/>
    <property type="match status" value="1"/>
</dbReference>
<feature type="binding site" evidence="8">
    <location>
        <position position="355"/>
    </location>
    <ligand>
        <name>Zn(2+)</name>
        <dbReference type="ChEBI" id="CHEBI:29105"/>
        <label>2</label>
    </ligand>
</feature>
<feature type="compositionally biased region" description="Acidic residues" evidence="11">
    <location>
        <begin position="44"/>
        <end position="60"/>
    </location>
</feature>
<dbReference type="InterPro" id="IPR001965">
    <property type="entry name" value="Znf_PHD"/>
</dbReference>
<comment type="function">
    <text evidence="10">Component of an histone acetyltransferase complex.</text>
</comment>
<dbReference type="SUPFAM" id="SSF57903">
    <property type="entry name" value="FYVE/PHD zinc finger"/>
    <property type="match status" value="1"/>
</dbReference>
<reference evidence="13 14" key="1">
    <citation type="submission" date="2016-07" db="EMBL/GenBank/DDBJ databases">
        <title>Pervasive Adenine N6-methylation of Active Genes in Fungi.</title>
        <authorList>
            <consortium name="DOE Joint Genome Institute"/>
            <person name="Mondo S.J."/>
            <person name="Dannebaum R.O."/>
            <person name="Kuo R.C."/>
            <person name="Labutti K."/>
            <person name="Haridas S."/>
            <person name="Kuo A."/>
            <person name="Salamov A."/>
            <person name="Ahrendt S.R."/>
            <person name="Lipzen A."/>
            <person name="Sullivan W."/>
            <person name="Andreopoulos W.B."/>
            <person name="Clum A."/>
            <person name="Lindquist E."/>
            <person name="Daum C."/>
            <person name="Ramamoorthy G.K."/>
            <person name="Gryganskyi A."/>
            <person name="Culley D."/>
            <person name="Magnuson J.K."/>
            <person name="James T.Y."/>
            <person name="O'Malley M.A."/>
            <person name="Stajich J.E."/>
            <person name="Spatafora J.W."/>
            <person name="Visel A."/>
            <person name="Grigoriev I.V."/>
        </authorList>
    </citation>
    <scope>NUCLEOTIDE SEQUENCE [LARGE SCALE GENOMIC DNA]</scope>
    <source>
        <strain evidence="13 14">62-1032</strain>
    </source>
</reference>
<sequence length="363" mass="39406">MASSRPQKRSKIIPILPLDTEEEEHHQHLPQPQPAPPPAPAPAPEEEAEDDEEEGDEEEDERHRVWDMFSDEYHDIVTELPLEFQRNFHLIRELEDSQQSSTRLLQTLLQDYITSLTSTAPSTPAPTTAAEGEELPASATTTAKERLELISKTARNAIRAGEDKVGLAVTLYESVDRHIRRLDSSLLSHSDTLLLGLRSGTQPSHEAPQAGEKEAPGATTGLGARALGEGEGGASKKETKTEKRQRERKRKREERRRVALAANGGGAAGGGGGPGEKAKAGKGVGGGGGAGKPHVPSHFVETVDMAFDPTEPTYCYCDRVSFGDMIGCENEDCLREWFHMECVGLTAAPSGVWFCRDCGPKAK</sequence>
<dbReference type="PANTHER" id="PTHR10333">
    <property type="entry name" value="INHIBITOR OF GROWTH PROTEIN"/>
    <property type="match status" value="1"/>
</dbReference>
<dbReference type="GO" id="GO:0008270">
    <property type="term" value="F:zinc ion binding"/>
    <property type="evidence" value="ECO:0007669"/>
    <property type="project" value="UniProtKB-KW"/>
</dbReference>
<evidence type="ECO:0000259" key="12">
    <source>
        <dbReference type="PROSITE" id="PS50016"/>
    </source>
</evidence>
<dbReference type="InterPro" id="IPR011011">
    <property type="entry name" value="Znf_FYVE_PHD"/>
</dbReference>
<dbReference type="CDD" id="cd15505">
    <property type="entry name" value="PHD_ING"/>
    <property type="match status" value="1"/>
</dbReference>
<feature type="binding site" evidence="8">
    <location>
        <position position="339"/>
    </location>
    <ligand>
        <name>Zn(2+)</name>
        <dbReference type="ChEBI" id="CHEBI:29105"/>
        <label>1</label>
    </ligand>
</feature>
<evidence type="ECO:0000256" key="10">
    <source>
        <dbReference type="RuleBase" id="RU361213"/>
    </source>
</evidence>
<feature type="domain" description="PHD-type" evidence="12">
    <location>
        <begin position="312"/>
        <end position="361"/>
    </location>
</feature>
<feature type="compositionally biased region" description="Pro residues" evidence="11">
    <location>
        <begin position="31"/>
        <end position="43"/>
    </location>
</feature>
<dbReference type="PROSITE" id="PS50016">
    <property type="entry name" value="ZF_PHD_2"/>
    <property type="match status" value="1"/>
</dbReference>
<dbReference type="EMBL" id="MCGR01000063">
    <property type="protein sequence ID" value="ORY66625.1"/>
    <property type="molecule type" value="Genomic_DNA"/>
</dbReference>
<evidence type="ECO:0000256" key="11">
    <source>
        <dbReference type="SAM" id="MobiDB-lite"/>
    </source>
</evidence>
<evidence type="ECO:0000256" key="4">
    <source>
        <dbReference type="ARBA" id="ARBA00022771"/>
    </source>
</evidence>
<feature type="binding site" evidence="8">
    <location>
        <position position="315"/>
    </location>
    <ligand>
        <name>Zn(2+)</name>
        <dbReference type="ChEBI" id="CHEBI:29105"/>
        <label>1</label>
    </ligand>
</feature>
<feature type="binding site" evidence="8">
    <location>
        <position position="333"/>
    </location>
    <ligand>
        <name>Zn(2+)</name>
        <dbReference type="ChEBI" id="CHEBI:29105"/>
        <label>2</label>
    </ligand>
</feature>
<feature type="region of interest" description="Disordered" evidence="11">
    <location>
        <begin position="1"/>
        <end position="62"/>
    </location>
</feature>
<dbReference type="SMART" id="SM00249">
    <property type="entry name" value="PHD"/>
    <property type="match status" value="1"/>
</dbReference>
<feature type="region of interest" description="Disordered" evidence="11">
    <location>
        <begin position="197"/>
        <end position="290"/>
    </location>
</feature>
<dbReference type="PANTHER" id="PTHR10333:SF42">
    <property type="entry name" value="INHIBITOR OF GROWTH PROTEIN 5"/>
    <property type="match status" value="1"/>
</dbReference>
<comment type="subunit">
    <text evidence="10">Component of an histone acetyltransferase complex. Interacts with H3K4me3 and to a lesser extent with H3K4me2.</text>
</comment>
<evidence type="ECO:0000256" key="2">
    <source>
        <dbReference type="ARBA" id="ARBA00010210"/>
    </source>
</evidence>
<evidence type="ECO:0000256" key="1">
    <source>
        <dbReference type="ARBA" id="ARBA00004123"/>
    </source>
</evidence>
<keyword evidence="6 10" id="KW-0156">Chromatin regulator</keyword>
<dbReference type="GO" id="GO:0006325">
    <property type="term" value="P:chromatin organization"/>
    <property type="evidence" value="ECO:0007669"/>
    <property type="project" value="UniProtKB-KW"/>
</dbReference>
<organism evidence="13 14">
    <name type="scientific">Leucosporidium creatinivorum</name>
    <dbReference type="NCBI Taxonomy" id="106004"/>
    <lineage>
        <taxon>Eukaryota</taxon>
        <taxon>Fungi</taxon>
        <taxon>Dikarya</taxon>
        <taxon>Basidiomycota</taxon>
        <taxon>Pucciniomycotina</taxon>
        <taxon>Microbotryomycetes</taxon>
        <taxon>Leucosporidiales</taxon>
        <taxon>Leucosporidium</taxon>
    </lineage>
</organism>
<gene>
    <name evidence="13" type="ORF">BCR35DRAFT_282865</name>
</gene>
<dbReference type="InterPro" id="IPR019786">
    <property type="entry name" value="Zinc_finger_PHD-type_CS"/>
</dbReference>
<dbReference type="PROSITE" id="PS01359">
    <property type="entry name" value="ZF_PHD_1"/>
    <property type="match status" value="1"/>
</dbReference>
<name>A0A1Y2E6Y3_9BASI</name>
<dbReference type="GO" id="GO:0006355">
    <property type="term" value="P:regulation of DNA-templated transcription"/>
    <property type="evidence" value="ECO:0007669"/>
    <property type="project" value="TreeGrafter"/>
</dbReference>
<dbReference type="CDD" id="cd16859">
    <property type="entry name" value="ING_ING4_5"/>
    <property type="match status" value="1"/>
</dbReference>
<dbReference type="Gene3D" id="6.10.140.1740">
    <property type="match status" value="1"/>
</dbReference>
<keyword evidence="4 9" id="KW-0863">Zinc-finger</keyword>
<proteinExistence type="inferred from homology"/>
<feature type="binding site" evidence="8">
    <location>
        <position position="358"/>
    </location>
    <ligand>
        <name>Zn(2+)</name>
        <dbReference type="ChEBI" id="CHEBI:29105"/>
        <label>2</label>
    </ligand>
</feature>
<dbReference type="OrthoDB" id="5411773at2759"/>
<dbReference type="GO" id="GO:0000785">
    <property type="term" value="C:chromatin"/>
    <property type="evidence" value="ECO:0007669"/>
    <property type="project" value="UniProtKB-ARBA"/>
</dbReference>
<dbReference type="InterPro" id="IPR024610">
    <property type="entry name" value="ING_N_histone-binding"/>
</dbReference>
<comment type="caution">
    <text evidence="13">The sequence shown here is derived from an EMBL/GenBank/DDBJ whole genome shotgun (WGS) entry which is preliminary data.</text>
</comment>
<feature type="binding site" evidence="8">
    <location>
        <position position="342"/>
    </location>
    <ligand>
        <name>Zn(2+)</name>
        <dbReference type="ChEBI" id="CHEBI:29105"/>
        <label>1</label>
    </ligand>
</feature>
<feature type="compositionally biased region" description="Basic and acidic residues" evidence="11">
    <location>
        <begin position="234"/>
        <end position="245"/>
    </location>
</feature>
<evidence type="ECO:0000256" key="5">
    <source>
        <dbReference type="ARBA" id="ARBA00022833"/>
    </source>
</evidence>
<dbReference type="STRING" id="106004.A0A1Y2E6Y3"/>